<dbReference type="Gene3D" id="2.40.160.50">
    <property type="entry name" value="membrane protein fhac: a member of the omp85/tpsb transporter family"/>
    <property type="match status" value="1"/>
</dbReference>
<feature type="domain" description="Haemolysin activator HlyB C-terminal" evidence="4">
    <location>
        <begin position="403"/>
        <end position="536"/>
    </location>
</feature>
<dbReference type="Proteomes" id="UP000000556">
    <property type="component" value="Chromosome"/>
</dbReference>
<dbReference type="PaxDb" id="160488-PP_0573"/>
<keyword evidence="1" id="KW-1134">Transmembrane beta strand</keyword>
<dbReference type="STRING" id="160488.PP_0573"/>
<dbReference type="KEGG" id="ppu:PP_0573"/>
<dbReference type="Pfam" id="PF03865">
    <property type="entry name" value="ShlB"/>
    <property type="match status" value="1"/>
</dbReference>
<dbReference type="HOGENOM" id="CLU_021521_2_0_6"/>
<dbReference type="PANTHER" id="PTHR34597:SF6">
    <property type="entry name" value="BLR6126 PROTEIN"/>
    <property type="match status" value="1"/>
</dbReference>
<dbReference type="EMBL" id="AE015451">
    <property type="protein sequence ID" value="AAN66200.1"/>
    <property type="molecule type" value="Genomic_DNA"/>
</dbReference>
<keyword evidence="1" id="KW-0472">Membrane</keyword>
<sequence>MQVTGVTGWCPATHGNMECPMRPLVVPLMLLLWALAAHADPLPGFLDSHEYERRLPSANLPMTDYAPVSPRIRLAGAAIDNPDWAPANTRLVLQKVRFEGGTVFPLGDLREHYQPLIGRETTLGELQQYTQRLTQRYRQKGYLLSYAYLPPQDVADGRVDVVLVEGYVRDYHVEGDIGPANEYLQQLLARIEAERPLSRETLERYLGLATRMPGVVVEAELAMARAADGVAQLTVHARRKQLSAAVTVADSSRDAAQALITVASNAQTRHGERVTASWLLPPGNDRVYYQRLDYSQYLDAAGSQLLLSASRYRSEPGTRIRLDDGRDITREHDSERYAIGLRQPVVVRPNEWLAVQGHLYSVSEHDEDRMAEQPTSRKYDTYVRALSFEGDWRKVEQGRLRIVSAGVHQGLDYLGARSDADYDLDFLRLRLSGLQSDTLLDNWQGVVSGALYWSDDRLPDSERAGFGGQNFGRGYPRDQADGDKGWGVAYELNYSVRSRWLAQVQPYAVVDTAQAWHNRGPVEDAHLASLALGVRLGGGHVFNVALEVAKPLADVALDSLDRGPRLSLNLAIQL</sequence>
<evidence type="ECO:0000313" key="7">
    <source>
        <dbReference type="Proteomes" id="UP000000556"/>
    </source>
</evidence>
<dbReference type="GO" id="GO:0098046">
    <property type="term" value="C:type V protein secretion system complex"/>
    <property type="evidence" value="ECO:0007669"/>
    <property type="project" value="TreeGrafter"/>
</dbReference>
<evidence type="ECO:0000256" key="3">
    <source>
        <dbReference type="ARBA" id="ARBA00023237"/>
    </source>
</evidence>
<evidence type="ECO:0000313" key="6">
    <source>
        <dbReference type="EMBL" id="AAN66200.1"/>
    </source>
</evidence>
<keyword evidence="7" id="KW-1185">Reference proteome</keyword>
<dbReference type="GO" id="GO:0008320">
    <property type="term" value="F:protein transmembrane transporter activity"/>
    <property type="evidence" value="ECO:0007669"/>
    <property type="project" value="TreeGrafter"/>
</dbReference>
<proteinExistence type="predicted"/>
<dbReference type="Pfam" id="PF08479">
    <property type="entry name" value="POTRA_2"/>
    <property type="match status" value="1"/>
</dbReference>
<keyword evidence="2" id="KW-0812">Transmembrane</keyword>
<dbReference type="OrthoDB" id="5753546at2"/>
<keyword evidence="3" id="KW-0998">Cell outer membrane</keyword>
<evidence type="ECO:0008006" key="8">
    <source>
        <dbReference type="Google" id="ProtNLM"/>
    </source>
</evidence>
<dbReference type="BioCyc" id="PPUT160488:G1G01-623-MONOMER"/>
<dbReference type="GO" id="GO:0046819">
    <property type="term" value="P:protein secretion by the type V secretion system"/>
    <property type="evidence" value="ECO:0007669"/>
    <property type="project" value="TreeGrafter"/>
</dbReference>
<organism evidence="6 7">
    <name type="scientific">Pseudomonas putida (strain ATCC 47054 / DSM 6125 / CFBP 8728 / NCIMB 11950 / KT2440)</name>
    <dbReference type="NCBI Taxonomy" id="160488"/>
    <lineage>
        <taxon>Bacteria</taxon>
        <taxon>Pseudomonadati</taxon>
        <taxon>Pseudomonadota</taxon>
        <taxon>Gammaproteobacteria</taxon>
        <taxon>Pseudomonadales</taxon>
        <taxon>Pseudomonadaceae</taxon>
        <taxon>Pseudomonas</taxon>
    </lineage>
</organism>
<dbReference type="PhylomeDB" id="Q88QC1"/>
<evidence type="ECO:0000256" key="1">
    <source>
        <dbReference type="ARBA" id="ARBA00022452"/>
    </source>
</evidence>
<evidence type="ECO:0000256" key="2">
    <source>
        <dbReference type="ARBA" id="ARBA00022692"/>
    </source>
</evidence>
<reference evidence="6 7" key="2">
    <citation type="journal article" date="2016" name="Environ. Microbiol.">
        <title>The revisited genome of Pseudomonas putida KT2440 enlightens its value as a robust metabolic chassis.</title>
        <authorList>
            <person name="Belda E."/>
            <person name="van Heck R.G."/>
            <person name="Lopez-Sanchez M.J."/>
            <person name="Cruveiller S."/>
            <person name="Barbe V."/>
            <person name="Fraser C."/>
            <person name="Klenk H.P."/>
            <person name="Petersen J."/>
            <person name="Morgat A."/>
            <person name="Nikel P.I."/>
            <person name="Vallenet D."/>
            <person name="Rouy Z."/>
            <person name="Sekowska A."/>
            <person name="Martins Dos Santos V.A."/>
            <person name="de Lorenzo V."/>
            <person name="Danchin A."/>
            <person name="Medigue C."/>
        </authorList>
    </citation>
    <scope>NUCLEOTIDE SEQUENCE [LARGE SCALE GENOMIC DNA]</scope>
    <source>
        <strain evidence="7">ATCC 47054 / DSM 6125 / CFBP 8728 / NCIMB 11950 / KT2440</strain>
    </source>
</reference>
<gene>
    <name evidence="6" type="ordered locus">PP_0573</name>
</gene>
<evidence type="ECO:0000259" key="4">
    <source>
        <dbReference type="Pfam" id="PF03865"/>
    </source>
</evidence>
<dbReference type="InterPro" id="IPR013686">
    <property type="entry name" value="Polypept-transport_assoc_ShlB"/>
</dbReference>
<dbReference type="InterPro" id="IPR005565">
    <property type="entry name" value="Hemolysn_activator_HlyB_C"/>
</dbReference>
<dbReference type="PATRIC" id="fig|160488.4.peg.612"/>
<dbReference type="InterPro" id="IPR051544">
    <property type="entry name" value="TPS_OM_transporter"/>
</dbReference>
<dbReference type="eggNOG" id="COG2831">
    <property type="taxonomic scope" value="Bacteria"/>
</dbReference>
<protein>
    <recommendedName>
        <fullName evidence="8">ShlB/FhaC/HecB family hemolysin secretion/activation protein</fullName>
    </recommendedName>
</protein>
<accession>Q88QC1</accession>
<name>Q88QC1_PSEPK</name>
<dbReference type="Gene3D" id="3.10.20.310">
    <property type="entry name" value="membrane protein fhac"/>
    <property type="match status" value="1"/>
</dbReference>
<evidence type="ECO:0000259" key="5">
    <source>
        <dbReference type="Pfam" id="PF08479"/>
    </source>
</evidence>
<dbReference type="PANTHER" id="PTHR34597">
    <property type="entry name" value="SLR1661 PROTEIN"/>
    <property type="match status" value="1"/>
</dbReference>
<reference evidence="6 7" key="1">
    <citation type="journal article" date="2002" name="Environ. Microbiol.">
        <title>Complete genome sequence and comparative analysis of the metabolically versatile Pseudomonas putida KT2440.</title>
        <authorList>
            <person name="Nelson K.E."/>
            <person name="Weinel C."/>
            <person name="Paulsen I.T."/>
            <person name="Dodson R.J."/>
            <person name="Hilbert H."/>
            <person name="Martins dos Santos V.A."/>
            <person name="Fouts D.E."/>
            <person name="Gill S.R."/>
            <person name="Pop M."/>
            <person name="Holmes M."/>
            <person name="Brinkac L."/>
            <person name="Beanan M."/>
            <person name="DeBoy R.T."/>
            <person name="Daugherty S."/>
            <person name="Kolonay J."/>
            <person name="Madupu R."/>
            <person name="Nelson W."/>
            <person name="White O."/>
            <person name="Peterson J."/>
            <person name="Khouri H."/>
            <person name="Hance I."/>
            <person name="Chris Lee P."/>
            <person name="Holtzapple E."/>
            <person name="Scanlan D."/>
            <person name="Tran K."/>
            <person name="Moazzez A."/>
            <person name="Utterback T."/>
            <person name="Rizzo M."/>
            <person name="Lee K."/>
            <person name="Kosack D."/>
            <person name="Moestl D."/>
            <person name="Wedler H."/>
            <person name="Lauber J."/>
            <person name="Stjepandic D."/>
            <person name="Hoheisel J."/>
            <person name="Straetz M."/>
            <person name="Heim S."/>
            <person name="Kiewitz C."/>
            <person name="Eisen J.A."/>
            <person name="Timmis K.N."/>
            <person name="Dusterhoft A."/>
            <person name="Tummler B."/>
            <person name="Fraser C.M."/>
        </authorList>
    </citation>
    <scope>NUCLEOTIDE SEQUENCE [LARGE SCALE GENOMIC DNA]</scope>
    <source>
        <strain evidence="7">ATCC 47054 / DSM 6125 / CFBP 8728 / NCIMB 11950 / KT2440</strain>
    </source>
</reference>
<feature type="domain" description="Polypeptide-transport-associated ShlB-type" evidence="5">
    <location>
        <begin position="92"/>
        <end position="166"/>
    </location>
</feature>
<dbReference type="AlphaFoldDB" id="Q88QC1"/>